<dbReference type="SUPFAM" id="SSF51971">
    <property type="entry name" value="Nucleotide-binding domain"/>
    <property type="match status" value="1"/>
</dbReference>
<keyword evidence="8" id="KW-0411">Iron-sulfur</keyword>
<evidence type="ECO:0000256" key="2">
    <source>
        <dbReference type="ARBA" id="ARBA00001966"/>
    </source>
</evidence>
<keyword evidence="11" id="KW-1185">Reference proteome</keyword>
<protein>
    <submittedName>
        <fullName evidence="10">FAD-dependent oxidoreductase</fullName>
    </submittedName>
</protein>
<dbReference type="Pfam" id="PF00724">
    <property type="entry name" value="Oxidored_FMN"/>
    <property type="match status" value="1"/>
</dbReference>
<keyword evidence="3" id="KW-0285">Flavoprotein</keyword>
<accession>A0ABP9PJU1</accession>
<comment type="cofactor">
    <cofactor evidence="1">
        <name>FMN</name>
        <dbReference type="ChEBI" id="CHEBI:58210"/>
    </cofactor>
</comment>
<comment type="caution">
    <text evidence="10">The sequence shown here is derived from an EMBL/GenBank/DDBJ whole genome shotgun (WGS) entry which is preliminary data.</text>
</comment>
<evidence type="ECO:0000313" key="11">
    <source>
        <dbReference type="Proteomes" id="UP001428817"/>
    </source>
</evidence>
<evidence type="ECO:0000313" key="10">
    <source>
        <dbReference type="EMBL" id="GAA5145516.1"/>
    </source>
</evidence>
<proteinExistence type="predicted"/>
<dbReference type="Proteomes" id="UP001428817">
    <property type="component" value="Unassembled WGS sequence"/>
</dbReference>
<sequence>MPVGPCVAGSRVMFGPIETNLGRGRGFTAEHVGFYAARGGAGVIVTEVASVHPSDWPYESAPLATECAPGWAEIVRACRSGGALVLAGLGHAGGQGTSAHHERELWAPSPVPDPRSREVPAEMSVAQIDEVVAGFAAGAELAVAAGCAGVEVDAGEFALLRQFASGLTNRRADGYGADRTRLLREVVAAVRAAVGSERVVGLRLSCDELVGAPGITPDVAVRELVPAVAAWLDYLVPVRGGGLAATPARPDAHTRPGFNRALCDRLRGVAPALVLQGSVVDVAMAEASARAGVALVEMTRAQLAEPDLVALLRAGTPERIRPCLLTNQYSAVRDPANVVISDEGEPRTGHETTDPLVPRGPFSGVGEVRGVAGRVLVVGGGPAGCEAARVAAALGLRVRLVERAAELGGAMRLAARLPGLERYELLVEWWRRELNRLGVEVRLGCEADLGELLAAERAGVAVLVATGSVPREGVEPAWEFLAGERLRAQGAVTLYDPVGGALAIGLAELLAGAGRAVTLVTPDAVVGARLPPGSLVAANTRLARAGVTRVTDWRGPPPGGAIDCGHRLSDDTFPRGHPRAGDAVAPRNVHQAVLEGRRFALSLVGRP</sequence>
<dbReference type="PANTHER" id="PTHR42917:SF2">
    <property type="entry name" value="2,4-DIENOYL-COA REDUCTASE [(2E)-ENOYL-COA-PRODUCING]"/>
    <property type="match status" value="1"/>
</dbReference>
<name>A0ABP9PJU1_9PSEU</name>
<comment type="cofactor">
    <cofactor evidence="2">
        <name>[4Fe-4S] cluster</name>
        <dbReference type="ChEBI" id="CHEBI:49883"/>
    </cofactor>
</comment>
<dbReference type="SUPFAM" id="SSF51395">
    <property type="entry name" value="FMN-linked oxidoreductases"/>
    <property type="match status" value="1"/>
</dbReference>
<keyword evidence="5" id="KW-0479">Metal-binding</keyword>
<dbReference type="PANTHER" id="PTHR42917">
    <property type="entry name" value="2,4-DIENOYL-COA REDUCTASE"/>
    <property type="match status" value="1"/>
</dbReference>
<keyword evidence="4" id="KW-0288">FMN</keyword>
<reference evidence="11" key="1">
    <citation type="journal article" date="2019" name="Int. J. Syst. Evol. Microbiol.">
        <title>The Global Catalogue of Microorganisms (GCM) 10K type strain sequencing project: providing services to taxonomists for standard genome sequencing and annotation.</title>
        <authorList>
            <consortium name="The Broad Institute Genomics Platform"/>
            <consortium name="The Broad Institute Genome Sequencing Center for Infectious Disease"/>
            <person name="Wu L."/>
            <person name="Ma J."/>
        </authorList>
    </citation>
    <scope>NUCLEOTIDE SEQUENCE [LARGE SCALE GENOMIC DNA]</scope>
    <source>
        <strain evidence="11">JCM 18303</strain>
    </source>
</reference>
<dbReference type="Gene3D" id="3.20.20.70">
    <property type="entry name" value="Aldolase class I"/>
    <property type="match status" value="1"/>
</dbReference>
<keyword evidence="7" id="KW-0408">Iron</keyword>
<evidence type="ECO:0000256" key="8">
    <source>
        <dbReference type="ARBA" id="ARBA00023014"/>
    </source>
</evidence>
<evidence type="ECO:0000256" key="6">
    <source>
        <dbReference type="ARBA" id="ARBA00023002"/>
    </source>
</evidence>
<dbReference type="InterPro" id="IPR051793">
    <property type="entry name" value="NADH:flavin_oxidoreductase"/>
</dbReference>
<evidence type="ECO:0000256" key="3">
    <source>
        <dbReference type="ARBA" id="ARBA00022630"/>
    </source>
</evidence>
<gene>
    <name evidence="10" type="ORF">GCM10023321_03520</name>
</gene>
<dbReference type="Gene3D" id="3.40.50.720">
    <property type="entry name" value="NAD(P)-binding Rossmann-like Domain"/>
    <property type="match status" value="1"/>
</dbReference>
<evidence type="ECO:0000256" key="5">
    <source>
        <dbReference type="ARBA" id="ARBA00022723"/>
    </source>
</evidence>
<dbReference type="InterPro" id="IPR013785">
    <property type="entry name" value="Aldolase_TIM"/>
</dbReference>
<evidence type="ECO:0000256" key="4">
    <source>
        <dbReference type="ARBA" id="ARBA00022643"/>
    </source>
</evidence>
<evidence type="ECO:0000256" key="1">
    <source>
        <dbReference type="ARBA" id="ARBA00001917"/>
    </source>
</evidence>
<keyword evidence="6" id="KW-0560">Oxidoreductase</keyword>
<dbReference type="PRINTS" id="PR00368">
    <property type="entry name" value="FADPNR"/>
</dbReference>
<organism evidence="10 11">
    <name type="scientific">Pseudonocardia eucalypti</name>
    <dbReference type="NCBI Taxonomy" id="648755"/>
    <lineage>
        <taxon>Bacteria</taxon>
        <taxon>Bacillati</taxon>
        <taxon>Actinomycetota</taxon>
        <taxon>Actinomycetes</taxon>
        <taxon>Pseudonocardiales</taxon>
        <taxon>Pseudonocardiaceae</taxon>
        <taxon>Pseudonocardia</taxon>
    </lineage>
</organism>
<evidence type="ECO:0000259" key="9">
    <source>
        <dbReference type="Pfam" id="PF00724"/>
    </source>
</evidence>
<dbReference type="EMBL" id="BAABJP010000001">
    <property type="protein sequence ID" value="GAA5145516.1"/>
    <property type="molecule type" value="Genomic_DNA"/>
</dbReference>
<dbReference type="Pfam" id="PF12831">
    <property type="entry name" value="FAD_oxidored"/>
    <property type="match status" value="1"/>
</dbReference>
<evidence type="ECO:0000256" key="7">
    <source>
        <dbReference type="ARBA" id="ARBA00023004"/>
    </source>
</evidence>
<dbReference type="InterPro" id="IPR001155">
    <property type="entry name" value="OxRdtase_FMN_N"/>
</dbReference>
<feature type="domain" description="NADH:flavin oxidoreductase/NADH oxidase N-terminal" evidence="9">
    <location>
        <begin position="25"/>
        <end position="316"/>
    </location>
</feature>